<keyword evidence="6" id="KW-1185">Reference proteome</keyword>
<reference evidence="5" key="2">
    <citation type="submission" date="2023-05" db="EMBL/GenBank/DDBJ databases">
        <authorList>
            <consortium name="Lawrence Berkeley National Laboratory"/>
            <person name="Steindorff A."/>
            <person name="Hensen N."/>
            <person name="Bonometti L."/>
            <person name="Westerberg I."/>
            <person name="Brannstrom I.O."/>
            <person name="Guillou S."/>
            <person name="Cros-Aarteil S."/>
            <person name="Calhoun S."/>
            <person name="Haridas S."/>
            <person name="Kuo A."/>
            <person name="Mondo S."/>
            <person name="Pangilinan J."/>
            <person name="Riley R."/>
            <person name="Labutti K."/>
            <person name="Andreopoulos B."/>
            <person name="Lipzen A."/>
            <person name="Chen C."/>
            <person name="Yanf M."/>
            <person name="Daum C."/>
            <person name="Ng V."/>
            <person name="Clum A."/>
            <person name="Ohm R."/>
            <person name="Martin F."/>
            <person name="Silar P."/>
            <person name="Natvig D."/>
            <person name="Lalanne C."/>
            <person name="Gautier V."/>
            <person name="Ament-Velasquez S.L."/>
            <person name="Kruys A."/>
            <person name="Hutchinson M.I."/>
            <person name="Powell A.J."/>
            <person name="Barry K."/>
            <person name="Miller A.N."/>
            <person name="Grigoriev I.V."/>
            <person name="Debuchy R."/>
            <person name="Gladieux P."/>
            <person name="Thoren M.H."/>
            <person name="Johannesson H."/>
        </authorList>
    </citation>
    <scope>NUCLEOTIDE SEQUENCE</scope>
    <source>
        <strain evidence="5">PSN243</strain>
    </source>
</reference>
<dbReference type="Pfam" id="PF20684">
    <property type="entry name" value="Fung_rhodopsin"/>
    <property type="match status" value="1"/>
</dbReference>
<dbReference type="InterPro" id="IPR010730">
    <property type="entry name" value="HET"/>
</dbReference>
<dbReference type="PANTHER" id="PTHR24148">
    <property type="entry name" value="ANKYRIN REPEAT DOMAIN-CONTAINING PROTEIN 39 HOMOLOG-RELATED"/>
    <property type="match status" value="1"/>
</dbReference>
<feature type="transmembrane region" description="Helical" evidence="2">
    <location>
        <begin position="801"/>
        <end position="823"/>
    </location>
</feature>
<accession>A0AAV9GT45</accession>
<keyword evidence="2" id="KW-0472">Membrane</keyword>
<dbReference type="InterPro" id="IPR049326">
    <property type="entry name" value="Rhodopsin_dom_fungi"/>
</dbReference>
<gene>
    <name evidence="5" type="ORF">QBC34DRAFT_493283</name>
</gene>
<sequence length="1084" mass="120218">MANPNNIAFSPGRMKLHSFAVEQEERAKAEAERRLRENERVPPQSTLESAVLAKFYQYRRIENPYGSRVLVLEPAAADSLLTGRLETCLAGEMGTYKALSYVWGEPKFTDRIFIDGIRLDITESLGTALRRLRPLPKQQPLRIWIDQICINQKDIMERNQQVRLMHAIYKDARQVLVWLGTDPDEHATKAFQLVGSIRSIFEDNLLCRLARTEGSSFDWIPSEYWKSLRELVNLPWFRRAWIPQEIGTDTEAQVYWGSDKISWESLYNAMRLLETQGWVLKKKHKIITNSVTVLHRRFCDLPLDSPAAQARRSFVYQLCLNSRNIATDPRDYVFSQLGHPSARVEPDNTLIIQPDYDNSIVDVYHEIAIRALTTSSTLMILNAVSVIGKPVPPLHGPGERPLPSWVPRWDAGRFNNVLGFPGVYKAAGPAPSGITKASFEDNFNTLMVEGAIIDKLDNVLTKFTHSHFDLDSSKKSFLLSIWRLCFTGSFSSQPSSSRVREKDICKFTAQGLYQPDHKVSTLRAYLDILAPVARFRYTSSPDASLSPSPVSANAVYHSGIAALEEFFPPNNYFSSKNDPRKLIDTKMAYNVKKSAATWIQAAEDHCVHRCFAVTKEKGYFALVPPTAESGDILCLLTGGETPYVLRPHAQDPGVYSFVGEASEWTCSLFHVVDPLLTKMQASSLQSTVLATGLVLVIITLALASLRFVKGLKKPITIHAEDYLCLAGTITGIASWALLYTTTTTGLDKHTWDVSPDVFTPTILQLQAATTLVSTLSHFLTKTSLLCYFLRTLISTRWIQHLSYILLALITVSYFSHEVVLLSLCVPRRSEAWDVDVLLPRCSQSDKSDVAMGVVSVVVNMGMFCIPLPKVRDIITDREEGKGKKWALLGVVGGGLMVVVTSVVGLGYRVIVVRGGDVVWNGVNVGITSYVEILGTIMVSCGPAVYAGWPSVLEGVTAAAKKGRALVEKGKEVAEKGKTLAGRVRVVERAKTVTEKTRAVAGRARFTWKVPRVLPHRRGRRDTEPVYSYPRQAPANGRLTMTASSDQKLANLIIPLFSEEAAGATSQPGTSGPRLTGLGASGNVL</sequence>
<feature type="transmembrane region" description="Helical" evidence="2">
    <location>
        <begin position="762"/>
        <end position="789"/>
    </location>
</feature>
<feature type="transmembrane region" description="Helical" evidence="2">
    <location>
        <begin position="688"/>
        <end position="708"/>
    </location>
</feature>
<feature type="transmembrane region" description="Helical" evidence="2">
    <location>
        <begin position="885"/>
        <end position="907"/>
    </location>
</feature>
<feature type="transmembrane region" description="Helical" evidence="2">
    <location>
        <begin position="849"/>
        <end position="865"/>
    </location>
</feature>
<evidence type="ECO:0000259" key="4">
    <source>
        <dbReference type="Pfam" id="PF20684"/>
    </source>
</evidence>
<feature type="domain" description="Heterokaryon incompatibility" evidence="3">
    <location>
        <begin position="96"/>
        <end position="245"/>
    </location>
</feature>
<dbReference type="EMBL" id="MU865929">
    <property type="protein sequence ID" value="KAK4451182.1"/>
    <property type="molecule type" value="Genomic_DNA"/>
</dbReference>
<protein>
    <submittedName>
        <fullName evidence="5">Heterokaryon incompatibility protein-domain-containing protein</fullName>
    </submittedName>
</protein>
<evidence type="ECO:0000313" key="5">
    <source>
        <dbReference type="EMBL" id="KAK4451182.1"/>
    </source>
</evidence>
<evidence type="ECO:0000313" key="6">
    <source>
        <dbReference type="Proteomes" id="UP001321760"/>
    </source>
</evidence>
<comment type="caution">
    <text evidence="5">The sequence shown here is derived from an EMBL/GenBank/DDBJ whole genome shotgun (WGS) entry which is preliminary data.</text>
</comment>
<proteinExistence type="predicted"/>
<dbReference type="Proteomes" id="UP001321760">
    <property type="component" value="Unassembled WGS sequence"/>
</dbReference>
<reference evidence="5" key="1">
    <citation type="journal article" date="2023" name="Mol. Phylogenet. Evol.">
        <title>Genome-scale phylogeny and comparative genomics of the fungal order Sordariales.</title>
        <authorList>
            <person name="Hensen N."/>
            <person name="Bonometti L."/>
            <person name="Westerberg I."/>
            <person name="Brannstrom I.O."/>
            <person name="Guillou S."/>
            <person name="Cros-Aarteil S."/>
            <person name="Calhoun S."/>
            <person name="Haridas S."/>
            <person name="Kuo A."/>
            <person name="Mondo S."/>
            <person name="Pangilinan J."/>
            <person name="Riley R."/>
            <person name="LaButti K."/>
            <person name="Andreopoulos B."/>
            <person name="Lipzen A."/>
            <person name="Chen C."/>
            <person name="Yan M."/>
            <person name="Daum C."/>
            <person name="Ng V."/>
            <person name="Clum A."/>
            <person name="Steindorff A."/>
            <person name="Ohm R.A."/>
            <person name="Martin F."/>
            <person name="Silar P."/>
            <person name="Natvig D.O."/>
            <person name="Lalanne C."/>
            <person name="Gautier V."/>
            <person name="Ament-Velasquez S.L."/>
            <person name="Kruys A."/>
            <person name="Hutchinson M.I."/>
            <person name="Powell A.J."/>
            <person name="Barry K."/>
            <person name="Miller A.N."/>
            <person name="Grigoriev I.V."/>
            <person name="Debuchy R."/>
            <person name="Gladieux P."/>
            <person name="Hiltunen Thoren M."/>
            <person name="Johannesson H."/>
        </authorList>
    </citation>
    <scope>NUCLEOTIDE SEQUENCE</scope>
    <source>
        <strain evidence="5">PSN243</strain>
    </source>
</reference>
<feature type="region of interest" description="Disordered" evidence="1">
    <location>
        <begin position="1062"/>
        <end position="1084"/>
    </location>
</feature>
<evidence type="ECO:0000256" key="2">
    <source>
        <dbReference type="SAM" id="Phobius"/>
    </source>
</evidence>
<dbReference type="InterPro" id="IPR052895">
    <property type="entry name" value="HetReg/Transcr_Mod"/>
</dbReference>
<feature type="transmembrane region" description="Helical" evidence="2">
    <location>
        <begin position="720"/>
        <end position="742"/>
    </location>
</feature>
<dbReference type="Pfam" id="PF06985">
    <property type="entry name" value="HET"/>
    <property type="match status" value="1"/>
</dbReference>
<name>A0AAV9GT45_9PEZI</name>
<organism evidence="5 6">
    <name type="scientific">Podospora aff. communis PSN243</name>
    <dbReference type="NCBI Taxonomy" id="3040156"/>
    <lineage>
        <taxon>Eukaryota</taxon>
        <taxon>Fungi</taxon>
        <taxon>Dikarya</taxon>
        <taxon>Ascomycota</taxon>
        <taxon>Pezizomycotina</taxon>
        <taxon>Sordariomycetes</taxon>
        <taxon>Sordariomycetidae</taxon>
        <taxon>Sordariales</taxon>
        <taxon>Podosporaceae</taxon>
        <taxon>Podospora</taxon>
    </lineage>
</organism>
<evidence type="ECO:0000259" key="3">
    <source>
        <dbReference type="Pfam" id="PF06985"/>
    </source>
</evidence>
<keyword evidence="2" id="KW-1133">Transmembrane helix</keyword>
<feature type="domain" description="Rhodopsin" evidence="4">
    <location>
        <begin position="705"/>
        <end position="944"/>
    </location>
</feature>
<keyword evidence="2" id="KW-0812">Transmembrane</keyword>
<dbReference type="PANTHER" id="PTHR24148:SF82">
    <property type="entry name" value="HETEROKARYON INCOMPATIBILITY DOMAIN-CONTAINING PROTEIN"/>
    <property type="match status" value="1"/>
</dbReference>
<evidence type="ECO:0000256" key="1">
    <source>
        <dbReference type="SAM" id="MobiDB-lite"/>
    </source>
</evidence>
<dbReference type="AlphaFoldDB" id="A0AAV9GT45"/>